<dbReference type="EMBL" id="JAGINU010000001">
    <property type="protein sequence ID" value="MBP2365057.1"/>
    <property type="molecule type" value="Genomic_DNA"/>
</dbReference>
<reference evidence="1 2" key="1">
    <citation type="submission" date="2021-03" db="EMBL/GenBank/DDBJ databases">
        <title>Sequencing the genomes of 1000 actinobacteria strains.</title>
        <authorList>
            <person name="Klenk H.-P."/>
        </authorList>
    </citation>
    <scope>NUCLEOTIDE SEQUENCE [LARGE SCALE GENOMIC DNA]</scope>
    <source>
        <strain evidence="1 2">DSM 45256</strain>
    </source>
</reference>
<dbReference type="RefSeq" id="WP_245350667.1">
    <property type="nucleotide sequence ID" value="NZ_JAGINU010000001.1"/>
</dbReference>
<dbReference type="Proteomes" id="UP001519295">
    <property type="component" value="Unassembled WGS sequence"/>
</dbReference>
<evidence type="ECO:0000313" key="1">
    <source>
        <dbReference type="EMBL" id="MBP2365057.1"/>
    </source>
</evidence>
<comment type="caution">
    <text evidence="1">The sequence shown here is derived from an EMBL/GenBank/DDBJ whole genome shotgun (WGS) entry which is preliminary data.</text>
</comment>
<proteinExistence type="predicted"/>
<evidence type="ECO:0000313" key="2">
    <source>
        <dbReference type="Proteomes" id="UP001519295"/>
    </source>
</evidence>
<accession>A0ABS4VMB1</accession>
<protein>
    <submittedName>
        <fullName evidence="1">2-keto-4-pentenoate hydratase</fullName>
    </submittedName>
</protein>
<dbReference type="SUPFAM" id="SSF56529">
    <property type="entry name" value="FAH"/>
    <property type="match status" value="1"/>
</dbReference>
<organism evidence="1 2">
    <name type="scientific">Pseudonocardia parietis</name>
    <dbReference type="NCBI Taxonomy" id="570936"/>
    <lineage>
        <taxon>Bacteria</taxon>
        <taxon>Bacillati</taxon>
        <taxon>Actinomycetota</taxon>
        <taxon>Actinomycetes</taxon>
        <taxon>Pseudonocardiales</taxon>
        <taxon>Pseudonocardiaceae</taxon>
        <taxon>Pseudonocardia</taxon>
    </lineage>
</organism>
<sequence length="88" mass="9743">MQNQLSVPELAARLATAAAERTAIGKLTDQFPELELATAYRVQRELRSTAGALAGWKLGLTSPGETSAGRRRRADLWLPARRWRARGR</sequence>
<keyword evidence="2" id="KW-1185">Reference proteome</keyword>
<dbReference type="InterPro" id="IPR036663">
    <property type="entry name" value="Fumarylacetoacetase_C_sf"/>
</dbReference>
<name>A0ABS4VMB1_9PSEU</name>
<gene>
    <name evidence="1" type="ORF">JOF36_000753</name>
</gene>
<dbReference type="Gene3D" id="3.90.850.10">
    <property type="entry name" value="Fumarylacetoacetase-like, C-terminal domain"/>
    <property type="match status" value="1"/>
</dbReference>